<accession>A0ABS1JUA3</accession>
<comment type="caution">
    <text evidence="1">The sequence shown here is derived from an EMBL/GenBank/DDBJ whole genome shotgun (WGS) entry which is preliminary data.</text>
</comment>
<evidence type="ECO:0000313" key="2">
    <source>
        <dbReference type="Proteomes" id="UP000622707"/>
    </source>
</evidence>
<evidence type="ECO:0000313" key="1">
    <source>
        <dbReference type="EMBL" id="MBL0427879.1"/>
    </source>
</evidence>
<protein>
    <submittedName>
        <fullName evidence="1">Uncharacterized protein</fullName>
    </submittedName>
</protein>
<dbReference type="EMBL" id="JAEQND010000013">
    <property type="protein sequence ID" value="MBL0427879.1"/>
    <property type="molecule type" value="Genomic_DNA"/>
</dbReference>
<proteinExistence type="predicted"/>
<keyword evidence="2" id="KW-1185">Reference proteome</keyword>
<sequence length="89" mass="9667">MTPAMSPYEILRNSEGEIALSVNAGLLPKRPRFALDGRDLQVTGEGLNCIFDDLPEDALDAIQGDPCVLLFEMAPQGIQRIHEVCLSVA</sequence>
<dbReference type="Proteomes" id="UP000622707">
    <property type="component" value="Unassembled WGS sequence"/>
</dbReference>
<dbReference type="RefSeq" id="WP_201692510.1">
    <property type="nucleotide sequence ID" value="NZ_JAEQND010000013.1"/>
</dbReference>
<reference evidence="1 2" key="1">
    <citation type="journal article" date="2017" name="Int. J. Syst. Evol. Microbiol.">
        <title>Ramlibacter alkalitolerans sp. nov., alkali-tolerant bacterium isolated from soil of ginseng.</title>
        <authorList>
            <person name="Lee D.H."/>
            <person name="Cha C.J."/>
        </authorList>
    </citation>
    <scope>NUCLEOTIDE SEQUENCE [LARGE SCALE GENOMIC DNA]</scope>
    <source>
        <strain evidence="1 2">KACC 19305</strain>
    </source>
</reference>
<gene>
    <name evidence="1" type="ORF">JI746_22420</name>
</gene>
<name>A0ABS1JUA3_9BURK</name>
<organism evidence="1 2">
    <name type="scientific">Ramlibacter alkalitolerans</name>
    <dbReference type="NCBI Taxonomy" id="2039631"/>
    <lineage>
        <taxon>Bacteria</taxon>
        <taxon>Pseudomonadati</taxon>
        <taxon>Pseudomonadota</taxon>
        <taxon>Betaproteobacteria</taxon>
        <taxon>Burkholderiales</taxon>
        <taxon>Comamonadaceae</taxon>
        <taxon>Ramlibacter</taxon>
    </lineage>
</organism>